<organism evidence="22 23">
    <name type="scientific">Conidiobolus coronatus (strain ATCC 28846 / CBS 209.66 / NRRL 28638)</name>
    <name type="common">Delacroixia coronata</name>
    <dbReference type="NCBI Taxonomy" id="796925"/>
    <lineage>
        <taxon>Eukaryota</taxon>
        <taxon>Fungi</taxon>
        <taxon>Fungi incertae sedis</taxon>
        <taxon>Zoopagomycota</taxon>
        <taxon>Entomophthoromycotina</taxon>
        <taxon>Entomophthoromycetes</taxon>
        <taxon>Entomophthorales</taxon>
        <taxon>Ancylistaceae</taxon>
        <taxon>Conidiobolus</taxon>
    </lineage>
</organism>
<feature type="domain" description="Eukaryotic glycogen debranching enzyme N-terminal" evidence="19">
    <location>
        <begin position="42"/>
        <end position="133"/>
    </location>
</feature>
<evidence type="ECO:0000313" key="23">
    <source>
        <dbReference type="Proteomes" id="UP000070444"/>
    </source>
</evidence>
<evidence type="ECO:0000256" key="15">
    <source>
        <dbReference type="ARBA" id="ARBA00025780"/>
    </source>
</evidence>
<dbReference type="Pfam" id="PF06202">
    <property type="entry name" value="GDE_C"/>
    <property type="match status" value="1"/>
</dbReference>
<dbReference type="STRING" id="796925.A0A137P5H3"/>
<dbReference type="EC" id="2.4.1.25" evidence="5"/>
<evidence type="ECO:0000256" key="4">
    <source>
        <dbReference type="ARBA" id="ARBA00004496"/>
    </source>
</evidence>
<keyword evidence="8" id="KW-0963">Cytoplasm</keyword>
<evidence type="ECO:0000313" key="22">
    <source>
        <dbReference type="EMBL" id="KXN70253.1"/>
    </source>
</evidence>
<evidence type="ECO:0000256" key="12">
    <source>
        <dbReference type="ARBA" id="ARBA00023056"/>
    </source>
</evidence>
<evidence type="ECO:0000259" key="19">
    <source>
        <dbReference type="Pfam" id="PF14699"/>
    </source>
</evidence>
<dbReference type="PANTHER" id="PTHR10569">
    <property type="entry name" value="GLYCOGEN DEBRANCHING ENZYME"/>
    <property type="match status" value="1"/>
</dbReference>
<dbReference type="InterPro" id="IPR008928">
    <property type="entry name" value="6-hairpin_glycosidase_sf"/>
</dbReference>
<keyword evidence="12" id="KW-0320">Glycogen biosynthesis</keyword>
<dbReference type="PANTHER" id="PTHR10569:SF2">
    <property type="entry name" value="GLYCOGEN DEBRANCHING ENZYME"/>
    <property type="match status" value="1"/>
</dbReference>
<evidence type="ECO:0000256" key="11">
    <source>
        <dbReference type="ARBA" id="ARBA00022801"/>
    </source>
</evidence>
<keyword evidence="11 22" id="KW-0378">Hydrolase</keyword>
<feature type="region of interest" description="Disordered" evidence="17">
    <location>
        <begin position="1536"/>
        <end position="1566"/>
    </location>
</feature>
<dbReference type="InterPro" id="IPR017853">
    <property type="entry name" value="GH"/>
</dbReference>
<evidence type="ECO:0000256" key="1">
    <source>
        <dbReference type="ARBA" id="ARBA00000439"/>
    </source>
</evidence>
<evidence type="ECO:0000256" key="13">
    <source>
        <dbReference type="ARBA" id="ARBA00023268"/>
    </source>
</evidence>
<comment type="function">
    <text evidence="3">Multifunctional enzyme acting as 1,4-alpha-D-glucan:1,4-alpha-D-glucan 4-alpha-D-glycosyltransferase and amylo-1,6-glucosidase in glycogen degradation.</text>
</comment>
<accession>A0A137P5H3</accession>
<comment type="subcellular location">
    <subcellularLocation>
        <location evidence="4">Cytoplasm</location>
    </subcellularLocation>
</comment>
<evidence type="ECO:0000256" key="2">
    <source>
        <dbReference type="ARBA" id="ARBA00000927"/>
    </source>
</evidence>
<dbReference type="Gene3D" id="3.20.20.80">
    <property type="entry name" value="Glycosidases"/>
    <property type="match status" value="2"/>
</dbReference>
<evidence type="ECO:0000256" key="14">
    <source>
        <dbReference type="ARBA" id="ARBA00023295"/>
    </source>
</evidence>
<feature type="domain" description="Glycogen debranching enzyme glucanotransferase" evidence="20">
    <location>
        <begin position="137"/>
        <end position="579"/>
    </location>
</feature>
<gene>
    <name evidence="22" type="ORF">CONCODRAFT_78958</name>
</gene>
<proteinExistence type="inferred from homology"/>
<dbReference type="Gene3D" id="1.50.10.10">
    <property type="match status" value="1"/>
</dbReference>
<evidence type="ECO:0000256" key="3">
    <source>
        <dbReference type="ARBA" id="ARBA00003530"/>
    </source>
</evidence>
<protein>
    <recommendedName>
        <fullName evidence="7">Glycogen debranching enzyme</fullName>
        <ecNumber evidence="5">2.4.1.25</ecNumber>
        <ecNumber evidence="6">3.2.1.33</ecNumber>
    </recommendedName>
    <alternativeName>
        <fullName evidence="16">Glycogen debrancher</fullName>
    </alternativeName>
</protein>
<evidence type="ECO:0000259" key="21">
    <source>
        <dbReference type="Pfam" id="PF14702"/>
    </source>
</evidence>
<evidence type="ECO:0000259" key="18">
    <source>
        <dbReference type="Pfam" id="PF06202"/>
    </source>
</evidence>
<keyword evidence="23" id="KW-1185">Reference proteome</keyword>
<dbReference type="GO" id="GO:0005737">
    <property type="term" value="C:cytoplasm"/>
    <property type="evidence" value="ECO:0007669"/>
    <property type="project" value="UniProtKB-SubCell"/>
</dbReference>
<dbReference type="Proteomes" id="UP000070444">
    <property type="component" value="Unassembled WGS sequence"/>
</dbReference>
<dbReference type="InterPro" id="IPR012341">
    <property type="entry name" value="6hp_glycosidase-like_sf"/>
</dbReference>
<keyword evidence="10" id="KW-0808">Transferase</keyword>
<reference evidence="22 23" key="1">
    <citation type="journal article" date="2015" name="Genome Biol. Evol.">
        <title>Phylogenomic analyses indicate that early fungi evolved digesting cell walls of algal ancestors of land plants.</title>
        <authorList>
            <person name="Chang Y."/>
            <person name="Wang S."/>
            <person name="Sekimoto S."/>
            <person name="Aerts A.L."/>
            <person name="Choi C."/>
            <person name="Clum A."/>
            <person name="LaButti K.M."/>
            <person name="Lindquist E.A."/>
            <person name="Yee Ngan C."/>
            <person name="Ohm R.A."/>
            <person name="Salamov A.A."/>
            <person name="Grigoriev I.V."/>
            <person name="Spatafora J.W."/>
            <person name="Berbee M.L."/>
        </authorList>
    </citation>
    <scope>NUCLEOTIDE SEQUENCE [LARGE SCALE GENOMIC DNA]</scope>
    <source>
        <strain evidence="22 23">NRRL 28638</strain>
    </source>
</reference>
<evidence type="ECO:0000256" key="16">
    <source>
        <dbReference type="ARBA" id="ARBA00031477"/>
    </source>
</evidence>
<dbReference type="Pfam" id="PF14699">
    <property type="entry name" value="hGDE_N"/>
    <property type="match status" value="1"/>
</dbReference>
<dbReference type="OMA" id="YEEGHVH"/>
<dbReference type="Pfam" id="PF14701">
    <property type="entry name" value="hDGE_amylase"/>
    <property type="match status" value="1"/>
</dbReference>
<dbReference type="OrthoDB" id="10248904at2759"/>
<dbReference type="SUPFAM" id="SSF48208">
    <property type="entry name" value="Six-hairpin glycosidases"/>
    <property type="match status" value="1"/>
</dbReference>
<dbReference type="InterPro" id="IPR032788">
    <property type="entry name" value="AGL_central"/>
</dbReference>
<dbReference type="GO" id="GO:0005980">
    <property type="term" value="P:glycogen catabolic process"/>
    <property type="evidence" value="ECO:0007669"/>
    <property type="project" value="InterPro"/>
</dbReference>
<keyword evidence="14" id="KW-0326">Glycosidase</keyword>
<feature type="domain" description="Glycogen debranching enzyme central" evidence="21">
    <location>
        <begin position="736"/>
        <end position="982"/>
    </location>
</feature>
<evidence type="ECO:0000256" key="17">
    <source>
        <dbReference type="SAM" id="MobiDB-lite"/>
    </source>
</evidence>
<evidence type="ECO:0000256" key="5">
    <source>
        <dbReference type="ARBA" id="ARBA00012560"/>
    </source>
</evidence>
<evidence type="ECO:0000256" key="8">
    <source>
        <dbReference type="ARBA" id="ARBA00022490"/>
    </source>
</evidence>
<dbReference type="InterPro" id="IPR010401">
    <property type="entry name" value="AGL/Gdb1"/>
</dbReference>
<dbReference type="InterPro" id="IPR029436">
    <property type="entry name" value="AGL_euk_N"/>
</dbReference>
<keyword evidence="13" id="KW-0511">Multifunctional enzyme</keyword>
<comment type="catalytic activity">
    <reaction evidence="2">
        <text>Hydrolysis of (1-&gt;6)-alpha-D-glucosidic branch linkages in glycogen phosphorylase limit dextrin.</text>
        <dbReference type="EC" id="3.2.1.33"/>
    </reaction>
</comment>
<sequence length="1566" mass="177041">MLAASSSEPIKVYTIELNSEGNSLGDDNLIRLPSPSEPHYGVRFVLKSGTKASYKPKLKINLPNLNEVYNRQEFQTIDFKSNLSDLVICDVLITTSGVFEYYIEYPTNPKDGENSPISRSDSSYLIIDPSLTFKGDKLSLDGINLISVVPKWLGPLSRWPQQFKQLSELGYNTIHFVPPQESGASNSPYSIQDQLSLSNDLFDSKDQSLTTQQKWEKFSKLLAEARESYGFTYIVDIVLNHTAHTTPWLEDHPEAGYNLENSPHLISAEELDLQLVELSGKLESLGLPTELKDTNDLNSITNYIRNDLLKNLKLHEYYAINREKVINEFKSKIQGYNFDQSNLDEELAQIIKPSMSIEALSDNLLHKVVGKALGERDSRGFNLDTLIQSLALWKDANWVQNESESIPSLEKILEIINFNLYKDYDADIETIITMLTNTMKYERLDDHGPKKGKISPSNPLIHTYFTRLPKNEKTSKFNPRALALANNGWVWAADPKLSFIAPESRAYLTRSVIVWSDCVKLRFGEQQQDSEWLWSHIKQYTESLASNFQGFRIDNCHSTPIPVAEFVLDTARQINPDLYVIAELFTGSEDHDRYFMCKLGINSLIRESMQAPDPHELSRLIHKYGGLPVGSLNEEWRIEGSQFSPANGNSKGSLPCNLIPIKGRTPHALFFDCTHDNETPHQKRHVIDTLPNAAVVAMTYCSIGSVMGYDHLYPALLNLVEESRFYKLPQDTLGEGIAKAKQILNNLHFKLSLEGYSEIHVHQESNYLMVNRQNPNNHEGYLLIANMKFRGSDQNAKLNVVKLRKSSAELIAAYKLVIQDEDKFNKFDGKSTEELEGLPAVLEDLNLPEFETKEDGLGKFIEIDLNFDQFPQGSIILLKTKLDNISTELVSKIGHGAHAAVQDLDLNALNFLLYRIDSEERDLLGYDRGTYHIPGYGNLIYSGLQGIISVLKPIMNSNDLGHPLCDNLRQGTWLLDYTVDRLKLHLKFAPNLTHVIQWLQDQFDKVKLFPNFLIPKYFSLVIFNLYEACTKRGWSEMNQFVQQGDSFIKYGALTSIQLRGLLKSSSLDPKKLIPGLAAGLPHFSNQYMRCWGRDTFISLRGLFLTTGNFEAARDHLLAFASSLKHGLIPNLLDSVRLPRYNSRDSVWWYLQSLQDYCKLSPEGQEFLGEKVALRFPSNDDFVEFDDPRAYSETVTVAEVVQTAMTRHYSGIEFREWNAGPKLDSHMTDEGFNIKIQFDPNTGFLFGGNTKNCGTWMDKMGESTKAGTMGIPASPRDGAPVEIIGMLKSTVKWLSSISNSKYFKFDGVTNTNGESLSYSEWDQLLQTNFEKHFYVPQDNADYDQFNVDPNLIHRGGIYKDVLGSEHKYTDYQLRPNFLVAMVVAPELFTPSRALGAIEIAENVLVAPKGMKTLDPKDSNYRGDYDNSNDSDDKYTAKGFNYHQGPEWGWPLGYYLMASYHFRSQFANKQYPHELLIHDIQEKLIGFRDELLNSKFAGIPELTNSDGKFCRDSCATQAWSTATALDALYMVYDNAKSGLKKSGGSGSPTKASNGGASNSKKKAKSPKK</sequence>
<dbReference type="GO" id="GO:0004134">
    <property type="term" value="F:4-alpha-glucanotransferase activity"/>
    <property type="evidence" value="ECO:0007669"/>
    <property type="project" value="UniProtKB-EC"/>
</dbReference>
<comment type="similarity">
    <text evidence="15">Belongs to the glycogen debranching enzyme family.</text>
</comment>
<dbReference type="Pfam" id="PF14702">
    <property type="entry name" value="hGDE_central"/>
    <property type="match status" value="1"/>
</dbReference>
<evidence type="ECO:0000256" key="6">
    <source>
        <dbReference type="ARBA" id="ARBA00012778"/>
    </source>
</evidence>
<dbReference type="GO" id="GO:0004135">
    <property type="term" value="F:amylo-alpha-1,6-glucosidase activity"/>
    <property type="evidence" value="ECO:0007669"/>
    <property type="project" value="UniProtKB-EC"/>
</dbReference>
<dbReference type="GO" id="GO:0005978">
    <property type="term" value="P:glycogen biosynthetic process"/>
    <property type="evidence" value="ECO:0007669"/>
    <property type="project" value="UniProtKB-KW"/>
</dbReference>
<dbReference type="EMBL" id="KQ964508">
    <property type="protein sequence ID" value="KXN70253.1"/>
    <property type="molecule type" value="Genomic_DNA"/>
</dbReference>
<comment type="catalytic activity">
    <reaction evidence="1">
        <text>Transfers a segment of a (1-&gt;4)-alpha-D-glucan to a new position in an acceptor, which may be glucose or a (1-&gt;4)-alpha-D-glucan.</text>
        <dbReference type="EC" id="2.4.1.25"/>
    </reaction>
</comment>
<dbReference type="SUPFAM" id="SSF51445">
    <property type="entry name" value="(Trans)glycosidases"/>
    <property type="match status" value="1"/>
</dbReference>
<evidence type="ECO:0000256" key="9">
    <source>
        <dbReference type="ARBA" id="ARBA00022676"/>
    </source>
</evidence>
<evidence type="ECO:0000256" key="10">
    <source>
        <dbReference type="ARBA" id="ARBA00022679"/>
    </source>
</evidence>
<feature type="domain" description="Glycogen debranching enzyme C-terminal" evidence="18">
    <location>
        <begin position="1070"/>
        <end position="1523"/>
    </location>
</feature>
<dbReference type="InterPro" id="IPR032790">
    <property type="entry name" value="GDE_C"/>
</dbReference>
<dbReference type="EC" id="3.2.1.33" evidence="6"/>
<feature type="compositionally biased region" description="Basic residues" evidence="17">
    <location>
        <begin position="1557"/>
        <end position="1566"/>
    </location>
</feature>
<dbReference type="FunFam" id="1.50.10.10:FF:000039">
    <property type="entry name" value="Glycogen debranching enzyme Gdb1, putative"/>
    <property type="match status" value="1"/>
</dbReference>
<dbReference type="InterPro" id="IPR032792">
    <property type="entry name" value="AGL_glucanoTrfase"/>
</dbReference>
<keyword evidence="9" id="KW-0328">Glycosyltransferase</keyword>
<evidence type="ECO:0000256" key="7">
    <source>
        <dbReference type="ARBA" id="ARBA00020723"/>
    </source>
</evidence>
<name>A0A137P5H3_CONC2</name>
<evidence type="ECO:0000259" key="20">
    <source>
        <dbReference type="Pfam" id="PF14701"/>
    </source>
</evidence>